<name>C2CG20_9FIRM</name>
<evidence type="ECO:0000313" key="2">
    <source>
        <dbReference type="Proteomes" id="UP000003744"/>
    </source>
</evidence>
<dbReference type="HOGENOM" id="CLU_2115895_0_0_9"/>
<protein>
    <submittedName>
        <fullName evidence="1">Uncharacterized protein</fullName>
    </submittedName>
</protein>
<dbReference type="EMBL" id="ACGC01000014">
    <property type="protein sequence ID" value="EEI83548.1"/>
    <property type="molecule type" value="Genomic_DNA"/>
</dbReference>
<dbReference type="Proteomes" id="UP000003744">
    <property type="component" value="Unassembled WGS sequence"/>
</dbReference>
<dbReference type="RefSeq" id="WP_004836146.1">
    <property type="nucleotide sequence ID" value="NZ_GG666295.1"/>
</dbReference>
<sequence>MFNDDKSLTVQAFVNMFKTDIDIFKNNRIAVLTSFGLVVGDLIDNSNENPTTLQSVFISMDESIKKSFDEEKPDSEISIFLTLKNAEIITSGNKINLPIISIFYDQIIGISLSE</sequence>
<proteinExistence type="predicted"/>
<organism evidence="1 2">
    <name type="scientific">Anaerococcus tetradius ATCC 35098</name>
    <dbReference type="NCBI Taxonomy" id="525255"/>
    <lineage>
        <taxon>Bacteria</taxon>
        <taxon>Bacillati</taxon>
        <taxon>Bacillota</taxon>
        <taxon>Tissierellia</taxon>
        <taxon>Tissierellales</taxon>
        <taxon>Peptoniphilaceae</taxon>
        <taxon>Anaerococcus</taxon>
    </lineage>
</organism>
<dbReference type="AlphaFoldDB" id="C2CG20"/>
<gene>
    <name evidence="1" type="ORF">HMPREF0077_0430</name>
</gene>
<comment type="caution">
    <text evidence="1">The sequence shown here is derived from an EMBL/GenBank/DDBJ whole genome shotgun (WGS) entry which is preliminary data.</text>
</comment>
<accession>C2CG20</accession>
<reference evidence="1 2" key="1">
    <citation type="submission" date="2009-01" db="EMBL/GenBank/DDBJ databases">
        <authorList>
            <person name="Qin X."/>
            <person name="Bachman B."/>
            <person name="Battles P."/>
            <person name="Bell A."/>
            <person name="Bess C."/>
            <person name="Bickham C."/>
            <person name="Chaboub L."/>
            <person name="Chen D."/>
            <person name="Coyle M."/>
            <person name="Deiros D.R."/>
            <person name="Dinh H."/>
            <person name="Forbes L."/>
            <person name="Fowler G."/>
            <person name="Francisco L."/>
            <person name="Fu Q."/>
            <person name="Gubbala S."/>
            <person name="Hale W."/>
            <person name="Han Y."/>
            <person name="Hemphill L."/>
            <person name="Highlander S.K."/>
            <person name="Hirani K."/>
            <person name="Hogues M."/>
            <person name="Jackson L."/>
            <person name="Jakkamsetti A."/>
            <person name="Javaid M."/>
            <person name="Jiang H."/>
            <person name="Korchina V."/>
            <person name="Kovar C."/>
            <person name="Lara F."/>
            <person name="Lee S."/>
            <person name="Mata R."/>
            <person name="Mathew T."/>
            <person name="Moen C."/>
            <person name="Morales K."/>
            <person name="Munidasa M."/>
            <person name="Nazareth L."/>
            <person name="Ngo R."/>
            <person name="Nguyen L."/>
            <person name="Okwuonu G."/>
            <person name="Ongeri F."/>
            <person name="Patil S."/>
            <person name="Petrosino J."/>
            <person name="Pham C."/>
            <person name="Pham P."/>
            <person name="Pu L.-L."/>
            <person name="Puazo M."/>
            <person name="Raj R."/>
            <person name="Reid J."/>
            <person name="Rouhana J."/>
            <person name="Saada N."/>
            <person name="Shang Y."/>
            <person name="Simmons D."/>
            <person name="Thornton R."/>
            <person name="Warren J."/>
            <person name="Weissenberger G."/>
            <person name="Zhang J."/>
            <person name="Zhang L."/>
            <person name="Zhou C."/>
            <person name="Zhu D."/>
            <person name="Muzny D."/>
            <person name="Worley K."/>
            <person name="Gibbs R."/>
        </authorList>
    </citation>
    <scope>NUCLEOTIDE SEQUENCE [LARGE SCALE GENOMIC DNA]</scope>
    <source>
        <strain evidence="1 2">ATCC 35098</strain>
    </source>
</reference>
<evidence type="ECO:0000313" key="1">
    <source>
        <dbReference type="EMBL" id="EEI83548.1"/>
    </source>
</evidence>